<feature type="transmembrane region" description="Helical" evidence="2">
    <location>
        <begin position="39"/>
        <end position="57"/>
    </location>
</feature>
<dbReference type="EMBL" id="AP019376">
    <property type="protein sequence ID" value="BBH88117.1"/>
    <property type="molecule type" value="Genomic_DNA"/>
</dbReference>
<dbReference type="GO" id="GO:0005886">
    <property type="term" value="C:plasma membrane"/>
    <property type="evidence" value="ECO:0007669"/>
    <property type="project" value="TreeGrafter"/>
</dbReference>
<feature type="transmembrane region" description="Helical" evidence="2">
    <location>
        <begin position="12"/>
        <end position="33"/>
    </location>
</feature>
<evidence type="ECO:0008006" key="4">
    <source>
        <dbReference type="Google" id="ProtNLM"/>
    </source>
</evidence>
<sequence>MKRLSFLDRWLTIWIVLAMVLGVALGSLIPNVAALVNRFQFGTTNIPIAIGYYIYIYK</sequence>
<gene>
    <name evidence="3" type="ORF">KTC_28680</name>
</gene>
<keyword evidence="1" id="KW-0813">Transport</keyword>
<organism evidence="3">
    <name type="scientific">Thermosporothrix sp. COM3</name>
    <dbReference type="NCBI Taxonomy" id="2490863"/>
    <lineage>
        <taxon>Bacteria</taxon>
        <taxon>Bacillati</taxon>
        <taxon>Chloroflexota</taxon>
        <taxon>Ktedonobacteria</taxon>
        <taxon>Ktedonobacterales</taxon>
        <taxon>Thermosporotrichaceae</taxon>
        <taxon>Thermosporothrix</taxon>
    </lineage>
</organism>
<dbReference type="PANTHER" id="PTHR43057:SF1">
    <property type="entry name" value="ARSENICAL-RESISTANCE PROTEIN 3"/>
    <property type="match status" value="1"/>
</dbReference>
<keyword evidence="2" id="KW-0472">Membrane</keyword>
<evidence type="ECO:0000256" key="1">
    <source>
        <dbReference type="ARBA" id="ARBA00022448"/>
    </source>
</evidence>
<reference evidence="3" key="1">
    <citation type="submission" date="2018-12" db="EMBL/GenBank/DDBJ databases">
        <title>Novel natural products biosynthetic potential of the class Ktedonobacteria.</title>
        <authorList>
            <person name="Zheng Y."/>
            <person name="Saitou A."/>
            <person name="Wang C.M."/>
            <person name="Toyoda A."/>
            <person name="Minakuchi Y."/>
            <person name="Sekiguchi Y."/>
            <person name="Ueda K."/>
            <person name="Takano H."/>
            <person name="Sakai Y."/>
            <person name="Yokota A."/>
            <person name="Yabe S."/>
        </authorList>
    </citation>
    <scope>NUCLEOTIDE SEQUENCE</scope>
    <source>
        <strain evidence="3">COM3</strain>
    </source>
</reference>
<dbReference type="GO" id="GO:0015297">
    <property type="term" value="F:antiporter activity"/>
    <property type="evidence" value="ECO:0007669"/>
    <property type="project" value="InterPro"/>
</dbReference>
<proteinExistence type="predicted"/>
<keyword evidence="2" id="KW-0812">Transmembrane</keyword>
<accession>A0A455SI15</accession>
<keyword evidence="2" id="KW-1133">Transmembrane helix</keyword>
<dbReference type="GO" id="GO:0015104">
    <property type="term" value="F:antimonite transmembrane transporter activity"/>
    <property type="evidence" value="ECO:0007669"/>
    <property type="project" value="TreeGrafter"/>
</dbReference>
<dbReference type="GO" id="GO:0015105">
    <property type="term" value="F:arsenite transmembrane transporter activity"/>
    <property type="evidence" value="ECO:0007669"/>
    <property type="project" value="TreeGrafter"/>
</dbReference>
<evidence type="ECO:0000256" key="2">
    <source>
        <dbReference type="SAM" id="Phobius"/>
    </source>
</evidence>
<protein>
    <recommendedName>
        <fullName evidence="4">Arsenical-resistance protein</fullName>
    </recommendedName>
</protein>
<dbReference type="InterPro" id="IPR004706">
    <property type="entry name" value="Arsenical-R_Acr3"/>
</dbReference>
<evidence type="ECO:0000313" key="3">
    <source>
        <dbReference type="EMBL" id="BBH88117.1"/>
    </source>
</evidence>
<name>A0A455SI15_9CHLR</name>
<dbReference type="PANTHER" id="PTHR43057">
    <property type="entry name" value="ARSENITE EFFLUX TRANSPORTER"/>
    <property type="match status" value="1"/>
</dbReference>
<dbReference type="AlphaFoldDB" id="A0A455SI15"/>